<evidence type="ECO:0000259" key="4">
    <source>
        <dbReference type="PROSITE" id="PS50089"/>
    </source>
</evidence>
<feature type="signal peptide" evidence="3">
    <location>
        <begin position="1"/>
        <end position="20"/>
    </location>
</feature>
<sequence>MAWVHVILSLELTSVKITNGVEEEHMVVDAYTLLRLIFTNAIRMKKSSIRSVGLCEYSVGCYCLISWNCWSLNPSVPEGSRNAVPCYGFGDRETNDTSVFTFLGGRDCILGLPYEGVQARYRDVVPHVVMAGPASFAPLIHQSLAIVNETGEFHVLFIIASGHLAGSSRELLAELDVNEQKTIDAIKLASHFPLSIVIVGVGDGPWDGMKQYKRFLHNRKFDNLHFVDYEKIASKYSAFCKRQAQFALDALMKLPEQYRAIKRLGYLEAGPFNFGYTIPEVHVHPLPQSSNQPEEAEVPVSPIRVSMTAVPSTEDQDQSPTTSICKKTSANTSSFDSKRSSELFEELVCGLREDHTEPRTSLTAEEELARLQEELLCCICEERRKNLVFQCGHETCVTCALTLRDCPTCRQPIQIRIKRFT</sequence>
<evidence type="ECO:0000256" key="1">
    <source>
        <dbReference type="PROSITE-ProRule" id="PRU00175"/>
    </source>
</evidence>
<dbReference type="AlphaFoldDB" id="A0A024GDD2"/>
<evidence type="ECO:0000313" key="6">
    <source>
        <dbReference type="Proteomes" id="UP000053237"/>
    </source>
</evidence>
<protein>
    <recommendedName>
        <fullName evidence="4">RING-type domain-containing protein</fullName>
    </recommendedName>
</protein>
<dbReference type="GO" id="GO:0016567">
    <property type="term" value="P:protein ubiquitination"/>
    <property type="evidence" value="ECO:0007669"/>
    <property type="project" value="TreeGrafter"/>
</dbReference>
<dbReference type="STRING" id="65357.A0A024GDD2"/>
<evidence type="ECO:0000256" key="2">
    <source>
        <dbReference type="SAM" id="MobiDB-lite"/>
    </source>
</evidence>
<dbReference type="CDD" id="cd16520">
    <property type="entry name" value="RING-HC_MIBs-like"/>
    <property type="match status" value="1"/>
</dbReference>
<keyword evidence="3" id="KW-0732">Signal</keyword>
<feature type="chain" id="PRO_5001529459" description="RING-type domain-containing protein" evidence="3">
    <location>
        <begin position="21"/>
        <end position="421"/>
    </location>
</feature>
<feature type="region of interest" description="Disordered" evidence="2">
    <location>
        <begin position="310"/>
        <end position="337"/>
    </location>
</feature>
<dbReference type="PROSITE" id="PS50089">
    <property type="entry name" value="ZF_RING_2"/>
    <property type="match status" value="1"/>
</dbReference>
<keyword evidence="6" id="KW-1185">Reference proteome</keyword>
<keyword evidence="1" id="KW-0479">Metal-binding</keyword>
<keyword evidence="1" id="KW-0862">Zinc</keyword>
<dbReference type="SUPFAM" id="SSF57850">
    <property type="entry name" value="RING/U-box"/>
    <property type="match status" value="1"/>
</dbReference>
<dbReference type="Pfam" id="PF07002">
    <property type="entry name" value="Copine"/>
    <property type="match status" value="1"/>
</dbReference>
<gene>
    <name evidence="5" type="ORF">BN9_056010</name>
</gene>
<dbReference type="GO" id="GO:0008270">
    <property type="term" value="F:zinc ion binding"/>
    <property type="evidence" value="ECO:0007669"/>
    <property type="project" value="UniProtKB-KW"/>
</dbReference>
<proteinExistence type="predicted"/>
<reference evidence="5 6" key="1">
    <citation type="submission" date="2012-05" db="EMBL/GenBank/DDBJ databases">
        <title>Recombination and specialization in a pathogen metapopulation.</title>
        <authorList>
            <person name="Gardiner A."/>
            <person name="Kemen E."/>
            <person name="Schultz-Larsen T."/>
            <person name="MacLean D."/>
            <person name="Van Oosterhout C."/>
            <person name="Jones J.D.G."/>
        </authorList>
    </citation>
    <scope>NUCLEOTIDE SEQUENCE [LARGE SCALE GENOMIC DNA]</scope>
    <source>
        <strain evidence="5 6">Ac Nc2</strain>
    </source>
</reference>
<keyword evidence="1" id="KW-0863">Zinc-finger</keyword>
<dbReference type="GO" id="GO:0004842">
    <property type="term" value="F:ubiquitin-protein transferase activity"/>
    <property type="evidence" value="ECO:0007669"/>
    <property type="project" value="TreeGrafter"/>
</dbReference>
<dbReference type="Pfam" id="PF13920">
    <property type="entry name" value="zf-C3HC4_3"/>
    <property type="match status" value="1"/>
</dbReference>
<organism evidence="5 6">
    <name type="scientific">Albugo candida</name>
    <dbReference type="NCBI Taxonomy" id="65357"/>
    <lineage>
        <taxon>Eukaryota</taxon>
        <taxon>Sar</taxon>
        <taxon>Stramenopiles</taxon>
        <taxon>Oomycota</taxon>
        <taxon>Peronosporomycetes</taxon>
        <taxon>Albuginales</taxon>
        <taxon>Albuginaceae</taxon>
        <taxon>Albugo</taxon>
    </lineage>
</organism>
<dbReference type="InterPro" id="IPR013083">
    <property type="entry name" value="Znf_RING/FYVE/PHD"/>
</dbReference>
<dbReference type="InterPro" id="IPR052079">
    <property type="entry name" value="E3_ligase/Copine_domain"/>
</dbReference>
<dbReference type="OrthoDB" id="5855668at2759"/>
<evidence type="ECO:0000256" key="3">
    <source>
        <dbReference type="SAM" id="SignalP"/>
    </source>
</evidence>
<feature type="domain" description="RING-type" evidence="4">
    <location>
        <begin position="377"/>
        <end position="410"/>
    </location>
</feature>
<dbReference type="EMBL" id="CAIX01000079">
    <property type="protein sequence ID" value="CCI44777.1"/>
    <property type="molecule type" value="Genomic_DNA"/>
</dbReference>
<dbReference type="Proteomes" id="UP000053237">
    <property type="component" value="Unassembled WGS sequence"/>
</dbReference>
<name>A0A024GDD2_9STRA</name>
<dbReference type="PANTHER" id="PTHR45751:SF11">
    <property type="entry name" value="COPINE FAMILY PROTEIN 2"/>
    <property type="match status" value="1"/>
</dbReference>
<dbReference type="GO" id="GO:0005634">
    <property type="term" value="C:nucleus"/>
    <property type="evidence" value="ECO:0007669"/>
    <property type="project" value="TreeGrafter"/>
</dbReference>
<dbReference type="InterPro" id="IPR001841">
    <property type="entry name" value="Znf_RING"/>
</dbReference>
<dbReference type="InterPro" id="IPR010734">
    <property type="entry name" value="Copine_C"/>
</dbReference>
<feature type="compositionally biased region" description="Polar residues" evidence="2">
    <location>
        <begin position="310"/>
        <end position="335"/>
    </location>
</feature>
<dbReference type="PANTHER" id="PTHR45751">
    <property type="entry name" value="COPINE FAMILY PROTEIN 1"/>
    <property type="match status" value="1"/>
</dbReference>
<evidence type="ECO:0000313" key="5">
    <source>
        <dbReference type="EMBL" id="CCI44777.1"/>
    </source>
</evidence>
<comment type="caution">
    <text evidence="5">The sequence shown here is derived from an EMBL/GenBank/DDBJ whole genome shotgun (WGS) entry which is preliminary data.</text>
</comment>
<dbReference type="InParanoid" id="A0A024GDD2"/>
<accession>A0A024GDD2</accession>
<dbReference type="Gene3D" id="3.30.40.10">
    <property type="entry name" value="Zinc/RING finger domain, C3HC4 (zinc finger)"/>
    <property type="match status" value="1"/>
</dbReference>